<comment type="similarity">
    <text evidence="1">Belongs to the esterase D family.</text>
</comment>
<accession>A0A1Y0CXQ4</accession>
<proteinExistence type="inferred from homology"/>
<keyword evidence="2" id="KW-0378">Hydrolase</keyword>
<evidence type="ECO:0000256" key="2">
    <source>
        <dbReference type="ARBA" id="ARBA00022801"/>
    </source>
</evidence>
<dbReference type="KEGG" id="ocm:CBP12_05450"/>
<dbReference type="RefSeq" id="WP_086963538.1">
    <property type="nucleotide sequence ID" value="NZ_CP021376.1"/>
</dbReference>
<dbReference type="EMBL" id="CP021376">
    <property type="protein sequence ID" value="ART79666.1"/>
    <property type="molecule type" value="Genomic_DNA"/>
</dbReference>
<keyword evidence="4" id="KW-1185">Reference proteome</keyword>
<dbReference type="Gene3D" id="3.40.50.1820">
    <property type="entry name" value="alpha/beta hydrolase"/>
    <property type="match status" value="1"/>
</dbReference>
<evidence type="ECO:0000313" key="3">
    <source>
        <dbReference type="EMBL" id="ART79666.1"/>
    </source>
</evidence>
<dbReference type="OrthoDB" id="9784036at2"/>
<dbReference type="InterPro" id="IPR000801">
    <property type="entry name" value="Esterase-like"/>
</dbReference>
<gene>
    <name evidence="3" type="ORF">CBP12_05450</name>
</gene>
<organism evidence="3 4">
    <name type="scientific">Oceanisphaera avium</name>
    <dbReference type="NCBI Taxonomy" id="1903694"/>
    <lineage>
        <taxon>Bacteria</taxon>
        <taxon>Pseudomonadati</taxon>
        <taxon>Pseudomonadota</taxon>
        <taxon>Gammaproteobacteria</taxon>
        <taxon>Aeromonadales</taxon>
        <taxon>Aeromonadaceae</taxon>
        <taxon>Oceanisphaera</taxon>
    </lineage>
</organism>
<dbReference type="AlphaFoldDB" id="A0A1Y0CXQ4"/>
<dbReference type="SUPFAM" id="SSF53474">
    <property type="entry name" value="alpha/beta-Hydrolases"/>
    <property type="match status" value="1"/>
</dbReference>
<dbReference type="Pfam" id="PF00756">
    <property type="entry name" value="Esterase"/>
    <property type="match status" value="1"/>
</dbReference>
<reference evidence="4" key="1">
    <citation type="submission" date="2017-05" db="EMBL/GenBank/DDBJ databases">
        <authorList>
            <person name="Sung H."/>
        </authorList>
    </citation>
    <scope>NUCLEOTIDE SEQUENCE [LARGE SCALE GENOMIC DNA]</scope>
    <source>
        <strain evidence="4">AMac2203</strain>
    </source>
</reference>
<dbReference type="GO" id="GO:0016788">
    <property type="term" value="F:hydrolase activity, acting on ester bonds"/>
    <property type="evidence" value="ECO:0007669"/>
    <property type="project" value="TreeGrafter"/>
</dbReference>
<protein>
    <recommendedName>
        <fullName evidence="5">Esterase</fullName>
    </recommendedName>
</protein>
<evidence type="ECO:0000313" key="4">
    <source>
        <dbReference type="Proteomes" id="UP000243793"/>
    </source>
</evidence>
<dbReference type="Proteomes" id="UP000243793">
    <property type="component" value="Chromosome"/>
</dbReference>
<name>A0A1Y0CXQ4_9GAMM</name>
<dbReference type="InterPro" id="IPR029058">
    <property type="entry name" value="AB_hydrolase_fold"/>
</dbReference>
<dbReference type="InterPro" id="IPR052558">
    <property type="entry name" value="Siderophore_Hydrolase_D"/>
</dbReference>
<evidence type="ECO:0008006" key="5">
    <source>
        <dbReference type="Google" id="ProtNLM"/>
    </source>
</evidence>
<dbReference type="PANTHER" id="PTHR40841:SF2">
    <property type="entry name" value="SIDEROPHORE-DEGRADING ESTERASE (EUROFUNG)"/>
    <property type="match status" value="1"/>
</dbReference>
<sequence length="269" mass="29489">MQDCLTREYIADSSGAAYHISIWTPAGEPPTGGWPVVYVLDAKAMFATFVECIQRSGRRPDATGIGMAAVVGIAHGGERLFATEHRYRDYTFEPSSLIESTDSADKAGGAAFLSFIVDQLAPELATEFSLNPNHQSLFGHSLAGYFVLNALATRPHTFCHYAAISPSVWWQPAALTERLQRLDSAVSARVLIATGEWEGHPAPWIAEPERSALITRRAPRAMLEHAAAAAELLAQRLGAAQVRYRCFAEEDHSSVVMIGIQRSLRQFFE</sequence>
<evidence type="ECO:0000256" key="1">
    <source>
        <dbReference type="ARBA" id="ARBA00005622"/>
    </source>
</evidence>
<dbReference type="PANTHER" id="PTHR40841">
    <property type="entry name" value="SIDEROPHORE TRIACETYLFUSARININE C ESTERASE"/>
    <property type="match status" value="1"/>
</dbReference>